<evidence type="ECO:0000313" key="5">
    <source>
        <dbReference type="Proteomes" id="UP000251670"/>
    </source>
</evidence>
<evidence type="ECO:0000313" key="4">
    <source>
        <dbReference type="Proteomes" id="UP000199426"/>
    </source>
</evidence>
<reference evidence="2 4" key="1">
    <citation type="submission" date="2016-10" db="EMBL/GenBank/DDBJ databases">
        <authorList>
            <person name="Varghese N."/>
            <person name="Submissions S."/>
        </authorList>
    </citation>
    <scope>NUCLEOTIDE SEQUENCE [LARGE SCALE GENOMIC DNA]</scope>
    <source>
        <strain evidence="2 4">DSM 19299</strain>
    </source>
</reference>
<dbReference type="RefSeq" id="WP_089736798.1">
    <property type="nucleotide sequence ID" value="NZ_FNEG01000003.1"/>
</dbReference>
<gene>
    <name evidence="3" type="ORF">NCTC13492_00695</name>
    <name evidence="2" type="ORF">SAMN05421542_2527</name>
</gene>
<organism evidence="3 5">
    <name type="scientific">Chryseobacterium jejuense</name>
    <dbReference type="NCBI Taxonomy" id="445960"/>
    <lineage>
        <taxon>Bacteria</taxon>
        <taxon>Pseudomonadati</taxon>
        <taxon>Bacteroidota</taxon>
        <taxon>Flavobacteriia</taxon>
        <taxon>Flavobacteriales</taxon>
        <taxon>Weeksellaceae</taxon>
        <taxon>Chryseobacterium group</taxon>
        <taxon>Chryseobacterium</taxon>
    </lineage>
</organism>
<evidence type="ECO:0000259" key="1">
    <source>
        <dbReference type="Pfam" id="PF14096"/>
    </source>
</evidence>
<protein>
    <recommendedName>
        <fullName evidence="1">DUF4274 domain-containing protein</fullName>
    </recommendedName>
</protein>
<feature type="domain" description="DUF4274" evidence="1">
    <location>
        <begin position="34"/>
        <end position="108"/>
    </location>
</feature>
<accession>A0A2X2VTX4</accession>
<reference evidence="3 5" key="2">
    <citation type="submission" date="2018-06" db="EMBL/GenBank/DDBJ databases">
        <authorList>
            <consortium name="Pathogen Informatics"/>
            <person name="Doyle S."/>
        </authorList>
    </citation>
    <scope>NUCLEOTIDE SEQUENCE [LARGE SCALE GENOMIC DNA]</scope>
    <source>
        <strain evidence="3 5">NCTC13492</strain>
    </source>
</reference>
<dbReference type="STRING" id="445960.SAMN05421542_2527"/>
<sequence>MNLTSEQQNFINTHFYEGIPREELNESKLKQLKTSEELHYLATHHNWDDGVKVLQWIAESPVCSEATALELFWLSQPQDFQYYKLDQTLKDASQNEVFILLKTLLENYPNNFYQKTEIQFDPAPLYEDEFIIPDWIFQKTNGEEAYIYYEKDDVDVWFDREWEKNIREAESAIELFNIANFIDEPEYAAQILQRRLCDKGTAVLIFWRLYTECSAYTYTNTMLQGIINNIVNNKYPEVLSYNPQTDEKVKYKKKKIAWEVPDIFRKTV</sequence>
<dbReference type="OrthoDB" id="269804at2"/>
<evidence type="ECO:0000313" key="2">
    <source>
        <dbReference type="EMBL" id="SDI99888.1"/>
    </source>
</evidence>
<dbReference type="EMBL" id="FNEG01000003">
    <property type="protein sequence ID" value="SDI99888.1"/>
    <property type="molecule type" value="Genomic_DNA"/>
</dbReference>
<keyword evidence="4" id="KW-1185">Reference proteome</keyword>
<evidence type="ECO:0000313" key="3">
    <source>
        <dbReference type="EMBL" id="SQB27015.1"/>
    </source>
</evidence>
<dbReference type="AlphaFoldDB" id="A0A2X2VTX4"/>
<name>A0A2X2VTX4_CHRJE</name>
<dbReference type="InterPro" id="IPR025369">
    <property type="entry name" value="DUF4274"/>
</dbReference>
<dbReference type="Proteomes" id="UP000199426">
    <property type="component" value="Unassembled WGS sequence"/>
</dbReference>
<proteinExistence type="predicted"/>
<dbReference type="EMBL" id="UAWB01000002">
    <property type="protein sequence ID" value="SQB27015.1"/>
    <property type="molecule type" value="Genomic_DNA"/>
</dbReference>
<dbReference type="Pfam" id="PF14096">
    <property type="entry name" value="DUF4274"/>
    <property type="match status" value="1"/>
</dbReference>
<dbReference type="Proteomes" id="UP000251670">
    <property type="component" value="Unassembled WGS sequence"/>
</dbReference>